<dbReference type="Pfam" id="PF05891">
    <property type="entry name" value="Methyltransf_PK"/>
    <property type="match status" value="1"/>
</dbReference>
<name>A0A2P5B5L6_PARAD</name>
<keyword evidence="12" id="KW-1185">Reference proteome</keyword>
<protein>
    <recommendedName>
        <fullName evidence="6">Alpha N-terminal protein methyltransferase 1</fullName>
        <ecNumber evidence="5">2.1.1.244</ecNumber>
    </recommendedName>
    <alternativeName>
        <fullName evidence="7">X-Pro-Lys N-terminal protein methyltransferase 1</fullName>
    </alternativeName>
</protein>
<comment type="catalytic activity">
    <reaction evidence="9">
        <text>N-terminal L-prolyl-L-prolyl-L-lysyl-[protein] + 2 S-adenosyl-L-methionine = N-terminal N,N-dimethyl-L-prolyl-L-prolyl-L-lysyl-[protein] + 2 S-adenosyl-L-homocysteine + 2 H(+)</text>
        <dbReference type="Rhea" id="RHEA:54736"/>
        <dbReference type="Rhea" id="RHEA-COMP:13787"/>
        <dbReference type="Rhea" id="RHEA-COMP:13974"/>
        <dbReference type="ChEBI" id="CHEBI:15378"/>
        <dbReference type="ChEBI" id="CHEBI:57856"/>
        <dbReference type="ChEBI" id="CHEBI:59789"/>
        <dbReference type="ChEBI" id="CHEBI:138059"/>
        <dbReference type="ChEBI" id="CHEBI:138318"/>
        <dbReference type="EC" id="2.1.1.244"/>
    </reaction>
</comment>
<evidence type="ECO:0000256" key="10">
    <source>
        <dbReference type="ARBA" id="ARBA00048167"/>
    </source>
</evidence>
<evidence type="ECO:0000256" key="7">
    <source>
        <dbReference type="ARBA" id="ARBA00043129"/>
    </source>
</evidence>
<dbReference type="GO" id="GO:0071885">
    <property type="term" value="F:N-terminal protein N-methyltransferase activity"/>
    <property type="evidence" value="ECO:0007669"/>
    <property type="project" value="UniProtKB-EC"/>
</dbReference>
<reference evidence="12" key="1">
    <citation type="submission" date="2016-06" db="EMBL/GenBank/DDBJ databases">
        <title>Parallel loss of symbiosis genes in relatives of nitrogen-fixing non-legume Parasponia.</title>
        <authorList>
            <person name="Van Velzen R."/>
            <person name="Holmer R."/>
            <person name="Bu F."/>
            <person name="Rutten L."/>
            <person name="Van Zeijl A."/>
            <person name="Liu W."/>
            <person name="Santuari L."/>
            <person name="Cao Q."/>
            <person name="Sharma T."/>
            <person name="Shen D."/>
            <person name="Roswanjaya Y."/>
            <person name="Wardhani T."/>
            <person name="Kalhor M.S."/>
            <person name="Jansen J."/>
            <person name="Van den Hoogen J."/>
            <person name="Gungor B."/>
            <person name="Hartog M."/>
            <person name="Hontelez J."/>
            <person name="Verver J."/>
            <person name="Yang W.-C."/>
            <person name="Schijlen E."/>
            <person name="Repin R."/>
            <person name="Schilthuizen M."/>
            <person name="Schranz E."/>
            <person name="Heidstra R."/>
            <person name="Miyata K."/>
            <person name="Fedorova E."/>
            <person name="Kohlen W."/>
            <person name="Bisseling T."/>
            <person name="Smit S."/>
            <person name="Geurts R."/>
        </authorList>
    </citation>
    <scope>NUCLEOTIDE SEQUENCE [LARGE SCALE GENOMIC DNA]</scope>
    <source>
        <strain evidence="12">cv. WU1-14</strain>
    </source>
</reference>
<dbReference type="OrthoDB" id="1298661at2759"/>
<comment type="similarity">
    <text evidence="1">Belongs to the methyltransferase superfamily. NTM1 family.</text>
</comment>
<evidence type="ECO:0000256" key="1">
    <source>
        <dbReference type="ARBA" id="ARBA00009059"/>
    </source>
</evidence>
<comment type="caution">
    <text evidence="11">The sequence shown here is derived from an EMBL/GenBank/DDBJ whole genome shotgun (WGS) entry which is preliminary data.</text>
</comment>
<dbReference type="PANTHER" id="PTHR12753:SF0">
    <property type="entry name" value="ALPHA N-TERMINAL PROTEIN METHYLTRANSFERASE 1"/>
    <property type="match status" value="1"/>
</dbReference>
<sequence length="141" mass="16189">MDADGGSGVGRITKNLLIRYFNVVDLLEPVSHFLEKARESLTPENHMASDVNKATNFLCLPLQEFTPDPGRYDVIWVQWCIGHLTDDDFVSFFKRAKDLSWITLIGVLQGLIHTLRSFFVNVGCIFTNQRIKRDCPRNCWL</sequence>
<evidence type="ECO:0000256" key="4">
    <source>
        <dbReference type="ARBA" id="ARBA00022691"/>
    </source>
</evidence>
<dbReference type="GO" id="GO:0005737">
    <property type="term" value="C:cytoplasm"/>
    <property type="evidence" value="ECO:0007669"/>
    <property type="project" value="TreeGrafter"/>
</dbReference>
<comment type="catalytic activity">
    <reaction evidence="8">
        <text>N-terminal L-seryl-L-prolyl-L-lysyl-[protein] + 3 S-adenosyl-L-methionine = N-terminal N,N,N-trimethyl-L-seryl-L-prolyl-L-lysyl-[protein] + 3 S-adenosyl-L-homocysteine + 3 H(+)</text>
        <dbReference type="Rhea" id="RHEA:54724"/>
        <dbReference type="Rhea" id="RHEA-COMP:13789"/>
        <dbReference type="Rhea" id="RHEA-COMP:13973"/>
        <dbReference type="ChEBI" id="CHEBI:15378"/>
        <dbReference type="ChEBI" id="CHEBI:57856"/>
        <dbReference type="ChEBI" id="CHEBI:59789"/>
        <dbReference type="ChEBI" id="CHEBI:138061"/>
        <dbReference type="ChEBI" id="CHEBI:138317"/>
        <dbReference type="EC" id="2.1.1.244"/>
    </reaction>
</comment>
<evidence type="ECO:0000256" key="6">
    <source>
        <dbReference type="ARBA" id="ARBA00039449"/>
    </source>
</evidence>
<dbReference type="EMBL" id="JXTB01000358">
    <property type="protein sequence ID" value="PON44087.1"/>
    <property type="molecule type" value="Genomic_DNA"/>
</dbReference>
<evidence type="ECO:0000256" key="5">
    <source>
        <dbReference type="ARBA" id="ARBA00039112"/>
    </source>
</evidence>
<dbReference type="InterPro" id="IPR008576">
    <property type="entry name" value="MeTrfase_NTM1"/>
</dbReference>
<gene>
    <name evidence="11" type="ORF">PanWU01x14_269220</name>
</gene>
<comment type="catalytic activity">
    <reaction evidence="10">
        <text>N-terminal L-alanyl-L-prolyl-L-lysyl-[protein] + 3 S-adenosyl-L-methionine = N-terminal N,N,N-trimethyl-L-alanyl-L-prolyl-L-lysyl-[protein] + 3 S-adenosyl-L-homocysteine + 3 H(+)</text>
        <dbReference type="Rhea" id="RHEA:54712"/>
        <dbReference type="Rhea" id="RHEA-COMP:13785"/>
        <dbReference type="Rhea" id="RHEA-COMP:13971"/>
        <dbReference type="ChEBI" id="CHEBI:15378"/>
        <dbReference type="ChEBI" id="CHEBI:57856"/>
        <dbReference type="ChEBI" id="CHEBI:59789"/>
        <dbReference type="ChEBI" id="CHEBI:138057"/>
        <dbReference type="ChEBI" id="CHEBI:138315"/>
        <dbReference type="EC" id="2.1.1.244"/>
    </reaction>
</comment>
<accession>A0A2P5B5L6</accession>
<keyword evidence="3 11" id="KW-0808">Transferase</keyword>
<dbReference type="Proteomes" id="UP000237105">
    <property type="component" value="Unassembled WGS sequence"/>
</dbReference>
<dbReference type="SUPFAM" id="SSF53335">
    <property type="entry name" value="S-adenosyl-L-methionine-dependent methyltransferases"/>
    <property type="match status" value="1"/>
</dbReference>
<dbReference type="EC" id="2.1.1.244" evidence="5"/>
<organism evidence="11 12">
    <name type="scientific">Parasponia andersonii</name>
    <name type="common">Sponia andersonii</name>
    <dbReference type="NCBI Taxonomy" id="3476"/>
    <lineage>
        <taxon>Eukaryota</taxon>
        <taxon>Viridiplantae</taxon>
        <taxon>Streptophyta</taxon>
        <taxon>Embryophyta</taxon>
        <taxon>Tracheophyta</taxon>
        <taxon>Spermatophyta</taxon>
        <taxon>Magnoliopsida</taxon>
        <taxon>eudicotyledons</taxon>
        <taxon>Gunneridae</taxon>
        <taxon>Pentapetalae</taxon>
        <taxon>rosids</taxon>
        <taxon>fabids</taxon>
        <taxon>Rosales</taxon>
        <taxon>Cannabaceae</taxon>
        <taxon>Parasponia</taxon>
    </lineage>
</organism>
<dbReference type="Gene3D" id="3.40.50.150">
    <property type="entry name" value="Vaccinia Virus protein VP39"/>
    <property type="match status" value="1"/>
</dbReference>
<keyword evidence="2 11" id="KW-0489">Methyltransferase</keyword>
<proteinExistence type="inferred from homology"/>
<evidence type="ECO:0000313" key="12">
    <source>
        <dbReference type="Proteomes" id="UP000237105"/>
    </source>
</evidence>
<evidence type="ECO:0000256" key="3">
    <source>
        <dbReference type="ARBA" id="ARBA00022679"/>
    </source>
</evidence>
<dbReference type="AlphaFoldDB" id="A0A2P5B5L6"/>
<keyword evidence="4" id="KW-0949">S-adenosyl-L-methionine</keyword>
<evidence type="ECO:0000256" key="8">
    <source>
        <dbReference type="ARBA" id="ARBA00047306"/>
    </source>
</evidence>
<dbReference type="InterPro" id="IPR029063">
    <property type="entry name" value="SAM-dependent_MTases_sf"/>
</dbReference>
<dbReference type="GO" id="GO:0032259">
    <property type="term" value="P:methylation"/>
    <property type="evidence" value="ECO:0007669"/>
    <property type="project" value="UniProtKB-KW"/>
</dbReference>
<evidence type="ECO:0000313" key="11">
    <source>
        <dbReference type="EMBL" id="PON44087.1"/>
    </source>
</evidence>
<dbReference type="PANTHER" id="PTHR12753">
    <property type="entry name" value="AD-003 - RELATED"/>
    <property type="match status" value="1"/>
</dbReference>
<evidence type="ECO:0000256" key="9">
    <source>
        <dbReference type="ARBA" id="ARBA00047885"/>
    </source>
</evidence>
<evidence type="ECO:0000256" key="2">
    <source>
        <dbReference type="ARBA" id="ARBA00022603"/>
    </source>
</evidence>